<feature type="chain" id="PRO_5013689170" evidence="1">
    <location>
        <begin position="23"/>
        <end position="135"/>
    </location>
</feature>
<evidence type="ECO:0000313" key="3">
    <source>
        <dbReference type="Proteomes" id="UP000217199"/>
    </source>
</evidence>
<dbReference type="Proteomes" id="UP000217199">
    <property type="component" value="Unassembled WGS sequence"/>
</dbReference>
<reference evidence="2 3" key="1">
    <citation type="journal article" date="2017" name="Mol. Ecol.">
        <title>Comparative and population genomic landscape of Phellinus noxius: A hypervariable fungus causing root rot in trees.</title>
        <authorList>
            <person name="Chung C.L."/>
            <person name="Lee T.J."/>
            <person name="Akiba M."/>
            <person name="Lee H.H."/>
            <person name="Kuo T.H."/>
            <person name="Liu D."/>
            <person name="Ke H.M."/>
            <person name="Yokoi T."/>
            <person name="Roa M.B."/>
            <person name="Lu M.J."/>
            <person name="Chang Y.Y."/>
            <person name="Ann P.J."/>
            <person name="Tsai J.N."/>
            <person name="Chen C.Y."/>
            <person name="Tzean S.S."/>
            <person name="Ota Y."/>
            <person name="Hattori T."/>
            <person name="Sahashi N."/>
            <person name="Liou R.F."/>
            <person name="Kikuchi T."/>
            <person name="Tsai I.J."/>
        </authorList>
    </citation>
    <scope>NUCLEOTIDE SEQUENCE [LARGE SCALE GENOMIC DNA]</scope>
    <source>
        <strain evidence="2 3">FFPRI411160</strain>
    </source>
</reference>
<keyword evidence="1" id="KW-0732">Signal</keyword>
<proteinExistence type="predicted"/>
<gene>
    <name evidence="2" type="ORF">PNOK_0716100</name>
</gene>
<evidence type="ECO:0000313" key="2">
    <source>
        <dbReference type="EMBL" id="PAV17097.1"/>
    </source>
</evidence>
<organism evidence="2 3">
    <name type="scientific">Pyrrhoderma noxium</name>
    <dbReference type="NCBI Taxonomy" id="2282107"/>
    <lineage>
        <taxon>Eukaryota</taxon>
        <taxon>Fungi</taxon>
        <taxon>Dikarya</taxon>
        <taxon>Basidiomycota</taxon>
        <taxon>Agaricomycotina</taxon>
        <taxon>Agaricomycetes</taxon>
        <taxon>Hymenochaetales</taxon>
        <taxon>Hymenochaetaceae</taxon>
        <taxon>Pyrrhoderma</taxon>
    </lineage>
</organism>
<accession>A0A286UC15</accession>
<sequence>MYFRAPVTLLASIAALISSAVAAPIADNHDLSRRDVWVPTILYPRENIVWKSGYTHNVVWDTSSQPEQITNPTGKIQLRRNNVTQPAVLAEGFQLTDGRVEITVPYVDPGCGYQLVLFGDSGNFSPEFMIAAEGD</sequence>
<dbReference type="AlphaFoldDB" id="A0A286UC15"/>
<dbReference type="STRING" id="2282107.A0A286UC15"/>
<name>A0A286UC15_9AGAM</name>
<evidence type="ECO:0000256" key="1">
    <source>
        <dbReference type="SAM" id="SignalP"/>
    </source>
</evidence>
<dbReference type="OrthoDB" id="2317741at2759"/>
<feature type="signal peptide" evidence="1">
    <location>
        <begin position="1"/>
        <end position="22"/>
    </location>
</feature>
<dbReference type="EMBL" id="NBII01000007">
    <property type="protein sequence ID" value="PAV17097.1"/>
    <property type="molecule type" value="Genomic_DNA"/>
</dbReference>
<dbReference type="InParanoid" id="A0A286UC15"/>
<comment type="caution">
    <text evidence="2">The sequence shown here is derived from an EMBL/GenBank/DDBJ whole genome shotgun (WGS) entry which is preliminary data.</text>
</comment>
<protein>
    <submittedName>
        <fullName evidence="2">Uncharacterized protein</fullName>
    </submittedName>
</protein>
<keyword evidence="3" id="KW-1185">Reference proteome</keyword>